<dbReference type="GO" id="GO:0005524">
    <property type="term" value="F:ATP binding"/>
    <property type="evidence" value="ECO:0007669"/>
    <property type="project" value="UniProtKB-KW"/>
</dbReference>
<dbReference type="FunFam" id="3.40.50.300:FF:000127">
    <property type="entry name" value="Ribose import ATP-binding protein RbsA"/>
    <property type="match status" value="1"/>
</dbReference>
<organism evidence="11 12">
    <name type="scientific">Yoonia algicola</name>
    <dbReference type="NCBI Taxonomy" id="3137368"/>
    <lineage>
        <taxon>Bacteria</taxon>
        <taxon>Pseudomonadati</taxon>
        <taxon>Pseudomonadota</taxon>
        <taxon>Alphaproteobacteria</taxon>
        <taxon>Rhodobacterales</taxon>
        <taxon>Paracoccaceae</taxon>
        <taxon>Yoonia</taxon>
    </lineage>
</organism>
<dbReference type="InterPro" id="IPR017871">
    <property type="entry name" value="ABC_transporter-like_CS"/>
</dbReference>
<dbReference type="Pfam" id="PF00005">
    <property type="entry name" value="ABC_tran"/>
    <property type="match status" value="2"/>
</dbReference>
<dbReference type="InterPro" id="IPR050107">
    <property type="entry name" value="ABC_carbohydrate_import_ATPase"/>
</dbReference>
<evidence type="ECO:0000256" key="2">
    <source>
        <dbReference type="ARBA" id="ARBA00022448"/>
    </source>
</evidence>
<reference evidence="11 12" key="1">
    <citation type="submission" date="2024-04" db="EMBL/GenBank/DDBJ databases">
        <title>Phylogenomic analyses of a clade within the roseobacter group suggest taxonomic reassignments of species of the genera Aestuariivita, Citreicella, Loktanella, Nautella, Pelagibaca, Ruegeria, Thalassobius, Thiobacimonas and Tropicibacter, and the proposal o.</title>
        <authorList>
            <person name="Jeon C.O."/>
        </authorList>
    </citation>
    <scope>NUCLEOTIDE SEQUENCE [LARGE SCALE GENOMIC DNA]</scope>
    <source>
        <strain evidence="11 12">G8-12</strain>
    </source>
</reference>
<dbReference type="GO" id="GO:0005886">
    <property type="term" value="C:plasma membrane"/>
    <property type="evidence" value="ECO:0007669"/>
    <property type="project" value="UniProtKB-SubCell"/>
</dbReference>
<evidence type="ECO:0000256" key="1">
    <source>
        <dbReference type="ARBA" id="ARBA00004202"/>
    </source>
</evidence>
<dbReference type="KEGG" id="yag:AABB28_00035"/>
<dbReference type="PANTHER" id="PTHR43790:SF3">
    <property type="entry name" value="D-ALLOSE IMPORT ATP-BINDING PROTEIN ALSA-RELATED"/>
    <property type="match status" value="1"/>
</dbReference>
<dbReference type="PANTHER" id="PTHR43790">
    <property type="entry name" value="CARBOHYDRATE TRANSPORT ATP-BINDING PROTEIN MG119-RELATED"/>
    <property type="match status" value="1"/>
</dbReference>
<dbReference type="SUPFAM" id="SSF52540">
    <property type="entry name" value="P-loop containing nucleoside triphosphate hydrolases"/>
    <property type="match status" value="2"/>
</dbReference>
<evidence type="ECO:0000256" key="4">
    <source>
        <dbReference type="ARBA" id="ARBA00022597"/>
    </source>
</evidence>
<dbReference type="Gene3D" id="3.40.50.300">
    <property type="entry name" value="P-loop containing nucleotide triphosphate hydrolases"/>
    <property type="match status" value="2"/>
</dbReference>
<evidence type="ECO:0000256" key="6">
    <source>
        <dbReference type="ARBA" id="ARBA00022741"/>
    </source>
</evidence>
<evidence type="ECO:0000256" key="7">
    <source>
        <dbReference type="ARBA" id="ARBA00022840"/>
    </source>
</evidence>
<keyword evidence="3" id="KW-1003">Cell membrane</keyword>
<dbReference type="SMART" id="SM00382">
    <property type="entry name" value="AAA"/>
    <property type="match status" value="2"/>
</dbReference>
<evidence type="ECO:0000313" key="12">
    <source>
        <dbReference type="Proteomes" id="UP001451782"/>
    </source>
</evidence>
<dbReference type="PROSITE" id="PS00211">
    <property type="entry name" value="ABC_TRANSPORTER_1"/>
    <property type="match status" value="1"/>
</dbReference>
<protein>
    <submittedName>
        <fullName evidence="11">Sugar ABC transporter ATP-binding protein</fullName>
    </submittedName>
</protein>
<evidence type="ECO:0000313" key="11">
    <source>
        <dbReference type="EMBL" id="WZU63769.1"/>
    </source>
</evidence>
<evidence type="ECO:0000256" key="3">
    <source>
        <dbReference type="ARBA" id="ARBA00022475"/>
    </source>
</evidence>
<keyword evidence="12" id="KW-1185">Reference proteome</keyword>
<keyword evidence="2" id="KW-0813">Transport</keyword>
<dbReference type="AlphaFoldDB" id="A0AAN0M247"/>
<comment type="subcellular location">
    <subcellularLocation>
        <location evidence="1">Cell membrane</location>
        <topology evidence="1">Peripheral membrane protein</topology>
    </subcellularLocation>
</comment>
<accession>A0AAN0M247</accession>
<dbReference type="GO" id="GO:0016887">
    <property type="term" value="F:ATP hydrolysis activity"/>
    <property type="evidence" value="ECO:0007669"/>
    <property type="project" value="InterPro"/>
</dbReference>
<dbReference type="PROSITE" id="PS50893">
    <property type="entry name" value="ABC_TRANSPORTER_2"/>
    <property type="match status" value="2"/>
</dbReference>
<feature type="domain" description="ABC transporter" evidence="10">
    <location>
        <begin position="10"/>
        <end position="246"/>
    </location>
</feature>
<keyword evidence="5" id="KW-0677">Repeat</keyword>
<name>A0AAN0M247_9RHOB</name>
<evidence type="ECO:0000256" key="5">
    <source>
        <dbReference type="ARBA" id="ARBA00022737"/>
    </source>
</evidence>
<dbReference type="CDD" id="cd03216">
    <property type="entry name" value="ABC_Carb_Monos_I"/>
    <property type="match status" value="1"/>
</dbReference>
<sequence>MSNRPATPMVSMDMITKVFPGVKALDEVKLDLYPGQVTALVGENGAGKSTTVKILTGIYQPNGGTIRIDGDPVSFASPNDAAKAGITAIHQETVLFDELSVAENIYIGHAPRTRFGLIDTTQMHRAATKLLEDIGAPFSSHTQLRDLGIANKHLVAIARALSVDARVVIMDEPTAALSHKEIEELYVLVETLKSQGKAILFISHKFDEIFRIADRYTVFRDGAFVGDGKTDDISEGDLVTMMVGRSVDQIFPQSDHDIGDEVLKVVGYEHPTEFADINFSLNKGEILGFYGLVGAGRSEFMQALFGITKPSKGVCRVNGDIKVIRSPADAVSNGIVYVPEDRGKQGAIIGLPIFQNITLPSLGKTSRNGFLKLAEEFKLAREYSQRLDLRAAALDQDVGNLSGGNQQKVVIAKWLATQPQVIILDEPTKGIDIGSKAAVHEFMSELASQGLSVIMVSSEIPEVIGMSDRVIVMRDGRIAAELTKDELSPETLVRHAAGITSPTEGAAA</sequence>
<keyword evidence="8" id="KW-1278">Translocase</keyword>
<dbReference type="CDD" id="cd03215">
    <property type="entry name" value="ABC_Carb_Monos_II"/>
    <property type="match status" value="1"/>
</dbReference>
<dbReference type="RefSeq" id="WP_342070144.1">
    <property type="nucleotide sequence ID" value="NZ_CP151762.1"/>
</dbReference>
<dbReference type="InterPro" id="IPR003439">
    <property type="entry name" value="ABC_transporter-like_ATP-bd"/>
</dbReference>
<dbReference type="EMBL" id="CP151762">
    <property type="protein sequence ID" value="WZU63769.1"/>
    <property type="molecule type" value="Genomic_DNA"/>
</dbReference>
<dbReference type="Proteomes" id="UP001451782">
    <property type="component" value="Chromosome"/>
</dbReference>
<dbReference type="InterPro" id="IPR003593">
    <property type="entry name" value="AAA+_ATPase"/>
</dbReference>
<feature type="domain" description="ABC transporter" evidence="10">
    <location>
        <begin position="258"/>
        <end position="500"/>
    </location>
</feature>
<proteinExistence type="predicted"/>
<gene>
    <name evidence="11" type="ORF">AABB28_00035</name>
</gene>
<keyword evidence="9" id="KW-0472">Membrane</keyword>
<evidence type="ECO:0000256" key="8">
    <source>
        <dbReference type="ARBA" id="ARBA00022967"/>
    </source>
</evidence>
<evidence type="ECO:0000259" key="10">
    <source>
        <dbReference type="PROSITE" id="PS50893"/>
    </source>
</evidence>
<dbReference type="InterPro" id="IPR027417">
    <property type="entry name" value="P-loop_NTPase"/>
</dbReference>
<keyword evidence="6" id="KW-0547">Nucleotide-binding</keyword>
<keyword evidence="4" id="KW-0762">Sugar transport</keyword>
<keyword evidence="7 11" id="KW-0067">ATP-binding</keyword>
<evidence type="ECO:0000256" key="9">
    <source>
        <dbReference type="ARBA" id="ARBA00023136"/>
    </source>
</evidence>